<evidence type="ECO:0008006" key="4">
    <source>
        <dbReference type="Google" id="ProtNLM"/>
    </source>
</evidence>
<dbReference type="PROSITE" id="PS51257">
    <property type="entry name" value="PROKAR_LIPOPROTEIN"/>
    <property type="match status" value="1"/>
</dbReference>
<accession>A0A7X8SPL2</accession>
<keyword evidence="1" id="KW-0732">Signal</keyword>
<feature type="signal peptide" evidence="1">
    <location>
        <begin position="1"/>
        <end position="20"/>
    </location>
</feature>
<evidence type="ECO:0000313" key="2">
    <source>
        <dbReference type="EMBL" id="NLR93998.1"/>
    </source>
</evidence>
<name>A0A7X8SPL2_9BACT</name>
<feature type="chain" id="PRO_5031332001" description="YD repeat-containing protein" evidence="1">
    <location>
        <begin position="21"/>
        <end position="402"/>
    </location>
</feature>
<gene>
    <name evidence="2" type="ORF">HGP29_22545</name>
</gene>
<sequence length="402" mass="46864">MKLLLNKLLLVFALSALLFACEEEKVIPQIEIEEEIEEKEEEPQKPLFNTQTFSLSFNKIMRGCFGGNYVLTSEMDSNKLLTTSASMPHLGKFGEDIISFEHLTDEYDSVLSTNVTFNETGYSLALTYEFSDLSHKITFINSSTDITQTSRYSDDPYNRILYETHGGKFSLIFYNESGQSVALGIDRFEQNYPIPYDGYVSYNGQNNVSVVEIPGEYGYRYDYTYDNQERFSEIKYVSQDFRRKSYIKRFEYFEDHFVVNVSSDATSTEKGDYDIYYGEKKKLLKSRFHQDDYYVDTNFALDTTELYIFGKEHLFYNRVEDGEDELYLILRRTVADQYVQNSDVEFNVYDGDETYLGQVSFYNDTFVDSDGMEHPEIPSYLDNLSFTYGVTEYNTISSHIPF</sequence>
<dbReference type="RefSeq" id="WP_168884711.1">
    <property type="nucleotide sequence ID" value="NZ_JABAIL010000009.1"/>
</dbReference>
<protein>
    <recommendedName>
        <fullName evidence="4">YD repeat-containing protein</fullName>
    </recommendedName>
</protein>
<dbReference type="AlphaFoldDB" id="A0A7X8SPL2"/>
<evidence type="ECO:0000313" key="3">
    <source>
        <dbReference type="Proteomes" id="UP000585050"/>
    </source>
</evidence>
<proteinExistence type="predicted"/>
<dbReference type="Proteomes" id="UP000585050">
    <property type="component" value="Unassembled WGS sequence"/>
</dbReference>
<organism evidence="2 3">
    <name type="scientific">Flammeovirga agarivorans</name>
    <dbReference type="NCBI Taxonomy" id="2726742"/>
    <lineage>
        <taxon>Bacteria</taxon>
        <taxon>Pseudomonadati</taxon>
        <taxon>Bacteroidota</taxon>
        <taxon>Cytophagia</taxon>
        <taxon>Cytophagales</taxon>
        <taxon>Flammeovirgaceae</taxon>
        <taxon>Flammeovirga</taxon>
    </lineage>
</organism>
<reference evidence="2 3" key="1">
    <citation type="submission" date="2020-04" db="EMBL/GenBank/DDBJ databases">
        <title>Flammeovirga sp. SR4, a novel species isolated from seawater.</title>
        <authorList>
            <person name="Wang X."/>
        </authorList>
    </citation>
    <scope>NUCLEOTIDE SEQUENCE [LARGE SCALE GENOMIC DNA]</scope>
    <source>
        <strain evidence="2 3">SR4</strain>
    </source>
</reference>
<evidence type="ECO:0000256" key="1">
    <source>
        <dbReference type="SAM" id="SignalP"/>
    </source>
</evidence>
<comment type="caution">
    <text evidence="2">The sequence shown here is derived from an EMBL/GenBank/DDBJ whole genome shotgun (WGS) entry which is preliminary data.</text>
</comment>
<dbReference type="EMBL" id="JABAIL010000009">
    <property type="protein sequence ID" value="NLR93998.1"/>
    <property type="molecule type" value="Genomic_DNA"/>
</dbReference>
<keyword evidence="3" id="KW-1185">Reference proteome</keyword>